<reference evidence="2" key="1">
    <citation type="submission" date="2008-06" db="EMBL/GenBank/DDBJ databases">
        <title>Complete sequence of chromosome of Prosthecochloris aestuarii DSM 271.</title>
        <authorList>
            <consortium name="US DOE Joint Genome Institute"/>
            <person name="Lucas S."/>
            <person name="Copeland A."/>
            <person name="Lapidus A."/>
            <person name="Glavina del Rio T."/>
            <person name="Dalin E."/>
            <person name="Tice H."/>
            <person name="Bruce D."/>
            <person name="Goodwin L."/>
            <person name="Pitluck S."/>
            <person name="Schmutz J."/>
            <person name="Larimer F."/>
            <person name="Land M."/>
            <person name="Hauser L."/>
            <person name="Kyrpides N."/>
            <person name="Anderson I."/>
            <person name="Liu Z."/>
            <person name="Li T."/>
            <person name="Zhao F."/>
            <person name="Overmann J."/>
            <person name="Bryant D.A."/>
            <person name="Richardson P."/>
        </authorList>
    </citation>
    <scope>NUCLEOTIDE SEQUENCE [LARGE SCALE GENOMIC DNA]</scope>
    <source>
        <strain evidence="2">DSM 271</strain>
    </source>
</reference>
<evidence type="ECO:0000313" key="3">
    <source>
        <dbReference type="Proteomes" id="UP000002725"/>
    </source>
</evidence>
<dbReference type="PROSITE" id="PS51257">
    <property type="entry name" value="PROKAR_LIPOPROTEIN"/>
    <property type="match status" value="1"/>
</dbReference>
<dbReference type="KEGG" id="paa:Paes_0503"/>
<feature type="signal peptide" evidence="1">
    <location>
        <begin position="1"/>
        <end position="18"/>
    </location>
</feature>
<dbReference type="EMBL" id="CP001108">
    <property type="protein sequence ID" value="ACF45559.1"/>
    <property type="molecule type" value="Genomic_DNA"/>
</dbReference>
<protein>
    <recommendedName>
        <fullName evidence="4">Lipoprotein</fullName>
    </recommendedName>
</protein>
<dbReference type="Proteomes" id="UP000002725">
    <property type="component" value="Chromosome"/>
</dbReference>
<organism evidence="2 3">
    <name type="scientific">Prosthecochloris aestuarii (strain DSM 271 / SK 413)</name>
    <dbReference type="NCBI Taxonomy" id="290512"/>
    <lineage>
        <taxon>Bacteria</taxon>
        <taxon>Pseudomonadati</taxon>
        <taxon>Chlorobiota</taxon>
        <taxon>Chlorobiia</taxon>
        <taxon>Chlorobiales</taxon>
        <taxon>Chlorobiaceae</taxon>
        <taxon>Prosthecochloris</taxon>
    </lineage>
</organism>
<evidence type="ECO:0000313" key="2">
    <source>
        <dbReference type="EMBL" id="ACF45559.1"/>
    </source>
</evidence>
<proteinExistence type="predicted"/>
<dbReference type="RefSeq" id="WP_012505096.1">
    <property type="nucleotide sequence ID" value="NC_011059.1"/>
</dbReference>
<gene>
    <name evidence="2" type="ordered locus">Paes_0503</name>
</gene>
<accession>B4S5G2</accession>
<dbReference type="AlphaFoldDB" id="B4S5G2"/>
<keyword evidence="3" id="KW-1185">Reference proteome</keyword>
<dbReference type="eggNOG" id="ENOG5032VF6">
    <property type="taxonomic scope" value="Bacteria"/>
</dbReference>
<dbReference type="HOGENOM" id="CLU_1494941_0_0_10"/>
<evidence type="ECO:0000256" key="1">
    <source>
        <dbReference type="SAM" id="SignalP"/>
    </source>
</evidence>
<feature type="chain" id="PRO_5002825764" description="Lipoprotein" evidence="1">
    <location>
        <begin position="19"/>
        <end position="180"/>
    </location>
</feature>
<sequence>MRYLVGLAIMLLAPTLMLSGCNNSGSMESKKESASTTLKAAVLEACGLISKSEAETLLGEPVMDAEKSQQEVVGMKLCLYNPVNTDSWGFLQVTLTQQSFMPPGGLAPSELFHSIQKAMSDSRTDIEGIGDEAFIATGGLYILKDEYYITIGAGNIDRQDIQQRLKSAGSIAIKNLEALR</sequence>
<keyword evidence="1" id="KW-0732">Signal</keyword>
<name>B4S5G2_PROA2</name>
<evidence type="ECO:0008006" key="4">
    <source>
        <dbReference type="Google" id="ProtNLM"/>
    </source>
</evidence>